<organism evidence="1 2">
    <name type="scientific">Eretmocerus hayati</name>
    <dbReference type="NCBI Taxonomy" id="131215"/>
    <lineage>
        <taxon>Eukaryota</taxon>
        <taxon>Metazoa</taxon>
        <taxon>Ecdysozoa</taxon>
        <taxon>Arthropoda</taxon>
        <taxon>Hexapoda</taxon>
        <taxon>Insecta</taxon>
        <taxon>Pterygota</taxon>
        <taxon>Neoptera</taxon>
        <taxon>Endopterygota</taxon>
        <taxon>Hymenoptera</taxon>
        <taxon>Apocrita</taxon>
        <taxon>Proctotrupomorpha</taxon>
        <taxon>Chalcidoidea</taxon>
        <taxon>Aphelinidae</taxon>
        <taxon>Aphelininae</taxon>
        <taxon>Eretmocerus</taxon>
    </lineage>
</organism>
<keyword evidence="2" id="KW-1185">Reference proteome</keyword>
<evidence type="ECO:0000313" key="2">
    <source>
        <dbReference type="Proteomes" id="UP001239111"/>
    </source>
</evidence>
<gene>
    <name evidence="1" type="ORF">QAD02_009036</name>
</gene>
<sequence>MSQKLSTDEIVISGISGRFPESDNVEQLRQNLHNKFDMITDDERRWTVEHPDIPKRTGKISNLEKFDALFFGVPLKSVSVMDPMCRLLMEHSYEAILDAGLNPRQLYGRKYGVFIAACVSETEVCLVGDRYRDDMHGAIGFSRAYYPNRISYSFGFTGPSYTVDTACSSSLTALENAYRAINDGLCDGAIVGGVNLCLLPQMNLWFMKLGVLSVDGQCKAFDESANGYARSEAISTILLQKAKDAKRVYATIVNARINCDGFKEQGISYPSSTMQSELLKECYSECDLSPSQIKFVEAHGTGTHVGDPIEVKSIDEVLGKNREKSDPLLIGTVKSNLGHCEGASGMVSIIKVLLGMNNDVIYPNLHLKNIRKDLEPLIEGRMKVVTELTPWDKGYVGVNSFGFSGSNGHVILKSFDKRKINGGSPSDDLPRLVTISGRTEEAVQTFFADLENNEIDVEYIRLLHDIHSQDITDHLFRGFILLDRNKKTSNNQTREIKPFDGNQKPIWFVFSGMGSQWSGMGNALLRISSFANTVQKCDEILRPVGVDIYQVLTSEDESTFENILNSFVGITVIQIGLVDILYSLNIKPDHIIGHSLGENGCAYADGSLNLEQAVMAAYYRGLVSIDTEVIHGSMAAIGLGYNDLKDLCPPDIFVACHNSSTSSTISGPTISVDAFVRQLEEKHIFAKKVQTGNIAYHSRYIEDMGPKYLNLMKKVIPNPLPRSKIWPSTSVPKDEWNSTLAQFSSAEYFTNNLCNPVLFEEVLHLIPKDAITIEIAPHGLLQAILRRSLDPQVSKLSLTMRDHEDNVKFLLESIGKMYNLGVQPDLAKFYPEIEYPVSRGTRTISHLVKWEHSVDWEVHTYDTNQKNTAGERFGEISLADSEYSSLADHVIDGRNLFPATGYLKLVWETFSIMQDKYFVTTPILFKDVRFMRATIIPENGKIVFRININIGSGSFEVAEGKTTVVTGFVFDSSHPEAEILEVDDYDDEEEPEILLASDIYKKFRLCGYDHKGTFQCLKSATLSGLRGHIKWHNNWVSFLDNMLQMSILRRDIHGLHIPSGIEKLFIDPNAHLESVKSSDHDAEYTVYVDGLNDTITSGGIQVQGVQVASMNRKKIKTQPLLEEHKFVPLFDEDEMDISDIVRVASQIVYENLLEIQIKCVELIDEAQQISASDLMSSMFAKAFDDIPAVQADITIISTNADYKDNPLTSNFSVIHSKEIDAISNISIAAGYGLLEDDQESRLILLVSKIKPGGFLLTHEKRDLGDLRVLAKEKKLDIIMKKKYNGENIILLRKQRNLCKNIFIMYVTNDKFDWVDEMRQVMKEVLDDRNPEDFRVLVIGEGDFDNGLMGLITCLRKEPGGNVLRGILIQDTAAKKFSLEDPFYAEHLQKDLALSVLRRDRTWGTYRHFLMPQMRSKEVNRIVADQTIRGDVSTLCWIEKPILDCSKSTGLARVVYSSLNFRDIMLATGKLGREFLDRNGVLQEYELGLEYSGYTCKGERVMGYVSTTSLTNLLIPDPVATIPIPDHWTLEDAATVFSAYATAYYALYMRGGMKRGEKILIHSGSGAVGQAAITLALHEGCDVFTTVGTPAKRKFILDHFPKIKDDHISSSRNIKFKQMIIKQTNGQGVDIVLNSLAEEKLLASVACLTYRGRFLEIGKYDLTANNRLGMKIFLKDVSFHGVMLDYFISESNENKSIICRYISEGIRNGAVKPIKRTVFSKDDIEAAFRFMASGEHIGKVILKMQDEENAPLKTIEAIPRYHCIEKRSYIIIGGLGGFGLELADWLIQRGARNLVLSSRSKIQTGYQQLKLKKWRENGVRVVAVTEKDASKLEDCKYIIKMAIQLAAVDGIFNLAAVLRDATLENQTSQWFEEVFRSKALTTKNLDSLSRTMCPQLKNFVIFSSCACGKGSEGQSNYGMSNSVVERICERRASEGLPALAIQWGLIGDVGLISELPHLVKQSNLRGYAVQRISSCLEELDKMMKQNKTIVCCMILSEKKSDISSSVSVIETVLNIMDMKDLTGVNLNTPLSQLGMDSMMAVEIKQTLERVHGIFMNVQDLRNLNFKELQKMSGVDSSSNATQEKNSDQTLSQHNDRGESYLLSRLKDLIIGAENPEIGVTSKFFALNKLHGREVFFIPGVEGFASAFDLLVPKLKVAAICLQLGVDSANIRIEDMAYQFLQHVHERSTSTNKFVIVAYSFGSLISVELVRSLEKMGLQGKLIMIDGAPEYIKRMSTTIPKDHLDDPQNQILLSMSILLSPEKHEEFASALKGCKTWDAKVKTYFDIAPGPKFGVSIESQRDLFKAFYTRHKATLDYDISSIEKITTPITLIKPTIKIVQLDQEDYGLSQVTSGPIRIIYAKGNHRTMLEDDKIADVINDIAAKTLA</sequence>
<proteinExistence type="predicted"/>
<name>A0ACC2N835_9HYME</name>
<dbReference type="Proteomes" id="UP001239111">
    <property type="component" value="Chromosome 4"/>
</dbReference>
<accession>A0ACC2N835</accession>
<dbReference type="EMBL" id="CM056744">
    <property type="protein sequence ID" value="KAJ8667374.1"/>
    <property type="molecule type" value="Genomic_DNA"/>
</dbReference>
<comment type="caution">
    <text evidence="1">The sequence shown here is derived from an EMBL/GenBank/DDBJ whole genome shotgun (WGS) entry which is preliminary data.</text>
</comment>
<protein>
    <submittedName>
        <fullName evidence="1">Uncharacterized protein</fullName>
    </submittedName>
</protein>
<evidence type="ECO:0000313" key="1">
    <source>
        <dbReference type="EMBL" id="KAJ8667374.1"/>
    </source>
</evidence>
<reference evidence="1" key="1">
    <citation type="submission" date="2023-04" db="EMBL/GenBank/DDBJ databases">
        <title>A chromosome-level genome assembly of the parasitoid wasp Eretmocerus hayati.</title>
        <authorList>
            <person name="Zhong Y."/>
            <person name="Liu S."/>
            <person name="Liu Y."/>
        </authorList>
    </citation>
    <scope>NUCLEOTIDE SEQUENCE</scope>
    <source>
        <strain evidence="1">ZJU_SS_LIU_2023</strain>
    </source>
</reference>